<accession>A0AAD3DWR1</accession>
<protein>
    <submittedName>
        <fullName evidence="2">Uncharacterized protein</fullName>
    </submittedName>
</protein>
<dbReference type="Proteomes" id="UP001054857">
    <property type="component" value="Unassembled WGS sequence"/>
</dbReference>
<evidence type="ECO:0000256" key="1">
    <source>
        <dbReference type="SAM" id="MobiDB-lite"/>
    </source>
</evidence>
<feature type="non-terminal residue" evidence="2">
    <location>
        <position position="347"/>
    </location>
</feature>
<proteinExistence type="predicted"/>
<feature type="region of interest" description="Disordered" evidence="1">
    <location>
        <begin position="270"/>
        <end position="290"/>
    </location>
</feature>
<comment type="caution">
    <text evidence="2">The sequence shown here is derived from an EMBL/GenBank/DDBJ whole genome shotgun (WGS) entry which is preliminary data.</text>
</comment>
<name>A0AAD3DWR1_9CHLO</name>
<reference evidence="2 3" key="1">
    <citation type="journal article" date="2021" name="Sci. Rep.">
        <title>Genome sequencing of the multicellular alga Astrephomene provides insights into convergent evolution of germ-soma differentiation.</title>
        <authorList>
            <person name="Yamashita S."/>
            <person name="Yamamoto K."/>
            <person name="Matsuzaki R."/>
            <person name="Suzuki S."/>
            <person name="Yamaguchi H."/>
            <person name="Hirooka S."/>
            <person name="Minakuchi Y."/>
            <person name="Miyagishima S."/>
            <person name="Kawachi M."/>
            <person name="Toyoda A."/>
            <person name="Nozaki H."/>
        </authorList>
    </citation>
    <scope>NUCLEOTIDE SEQUENCE [LARGE SCALE GENOMIC DNA]</scope>
    <source>
        <strain evidence="2 3">NIES-4017</strain>
    </source>
</reference>
<sequence>MGAHISQCFGQPAPSPDIGAKPGVLPPGSITAEKHEQQLPLPSSSACQCSVKSDGAAATCRGQCARIPAGNATLHTAVPSSHGVSVNPIERLCRETDDGLAVLDYAALNAELRDFPQPVAVLYVSHVSPSCAFDTAQSSIGSAMGPFQAAPGLDAALTVRRQSGGVPVSLVFSAGQGSLELGCVLANPAAVCALQLREERELLSYLARSFGKDPGLKVLFQDIIKRLLQGQLHAVHHFVPGDFGSDRYFLSVRISPFVYRYSAPAEGGLLDSSSPRNSPGLGAPPHAAGGEGGVPHVAPAMILELDVPYEGKELAARLQRDYLMLSNIPSIVTMFDMAGRVLHQNRS</sequence>
<feature type="region of interest" description="Disordered" evidence="1">
    <location>
        <begin position="1"/>
        <end position="30"/>
    </location>
</feature>
<feature type="compositionally biased region" description="Low complexity" evidence="1">
    <location>
        <begin position="279"/>
        <end position="290"/>
    </location>
</feature>
<evidence type="ECO:0000313" key="3">
    <source>
        <dbReference type="Proteomes" id="UP001054857"/>
    </source>
</evidence>
<evidence type="ECO:0000313" key="2">
    <source>
        <dbReference type="EMBL" id="GFR48459.1"/>
    </source>
</evidence>
<organism evidence="2 3">
    <name type="scientific">Astrephomene gubernaculifera</name>
    <dbReference type="NCBI Taxonomy" id="47775"/>
    <lineage>
        <taxon>Eukaryota</taxon>
        <taxon>Viridiplantae</taxon>
        <taxon>Chlorophyta</taxon>
        <taxon>core chlorophytes</taxon>
        <taxon>Chlorophyceae</taxon>
        <taxon>CS clade</taxon>
        <taxon>Chlamydomonadales</taxon>
        <taxon>Astrephomenaceae</taxon>
        <taxon>Astrephomene</taxon>
    </lineage>
</organism>
<dbReference type="EMBL" id="BMAR01000023">
    <property type="protein sequence ID" value="GFR48459.1"/>
    <property type="molecule type" value="Genomic_DNA"/>
</dbReference>
<gene>
    <name evidence="2" type="ORF">Agub_g10362</name>
</gene>
<dbReference type="AlphaFoldDB" id="A0AAD3DWR1"/>
<keyword evidence="3" id="KW-1185">Reference proteome</keyword>